<dbReference type="PROSITE" id="PS50158">
    <property type="entry name" value="ZF_CCHC"/>
    <property type="match status" value="1"/>
</dbReference>
<protein>
    <recommendedName>
        <fullName evidence="3">CCHC-type domain-containing protein</fullName>
    </recommendedName>
</protein>
<evidence type="ECO:0000256" key="2">
    <source>
        <dbReference type="SAM" id="MobiDB-lite"/>
    </source>
</evidence>
<name>A0A080ZKX2_PHYNI</name>
<feature type="region of interest" description="Disordered" evidence="2">
    <location>
        <begin position="45"/>
        <end position="80"/>
    </location>
</feature>
<evidence type="ECO:0000313" key="4">
    <source>
        <dbReference type="EMBL" id="ETO67283.1"/>
    </source>
</evidence>
<dbReference type="SUPFAM" id="SSF57756">
    <property type="entry name" value="Retrovirus zinc finger-like domains"/>
    <property type="match status" value="1"/>
</dbReference>
<reference evidence="4 5" key="1">
    <citation type="submission" date="2013-11" db="EMBL/GenBank/DDBJ databases">
        <title>The Genome Sequence of Phytophthora parasitica P1976.</title>
        <authorList>
            <consortium name="The Broad Institute Genomics Platform"/>
            <person name="Russ C."/>
            <person name="Tyler B."/>
            <person name="Panabieres F."/>
            <person name="Shan W."/>
            <person name="Tripathy S."/>
            <person name="Grunwald N."/>
            <person name="Machado M."/>
            <person name="Johnson C.S."/>
            <person name="Walker B."/>
            <person name="Young S."/>
            <person name="Zeng Q."/>
            <person name="Gargeya S."/>
            <person name="Fitzgerald M."/>
            <person name="Haas B."/>
            <person name="Abouelleil A."/>
            <person name="Allen A.W."/>
            <person name="Alvarado L."/>
            <person name="Arachchi H.M."/>
            <person name="Berlin A.M."/>
            <person name="Chapman S.B."/>
            <person name="Gainer-Dewar J."/>
            <person name="Goldberg J."/>
            <person name="Griggs A."/>
            <person name="Gujja S."/>
            <person name="Hansen M."/>
            <person name="Howarth C."/>
            <person name="Imamovic A."/>
            <person name="Ireland A."/>
            <person name="Larimer J."/>
            <person name="McCowan C."/>
            <person name="Murphy C."/>
            <person name="Pearson M."/>
            <person name="Poon T.W."/>
            <person name="Priest M."/>
            <person name="Roberts A."/>
            <person name="Saif S."/>
            <person name="Shea T."/>
            <person name="Sisk P."/>
            <person name="Sykes S."/>
            <person name="Wortman J."/>
            <person name="Nusbaum C."/>
            <person name="Birren B."/>
        </authorList>
    </citation>
    <scope>NUCLEOTIDE SEQUENCE [LARGE SCALE GENOMIC DNA]</scope>
    <source>
        <strain evidence="4 5">P1976</strain>
    </source>
</reference>
<proteinExistence type="predicted"/>
<dbReference type="GO" id="GO:0008270">
    <property type="term" value="F:zinc ion binding"/>
    <property type="evidence" value="ECO:0007669"/>
    <property type="project" value="UniProtKB-KW"/>
</dbReference>
<keyword evidence="1" id="KW-0863">Zinc-finger</keyword>
<dbReference type="SMART" id="SM00343">
    <property type="entry name" value="ZnF_C2HC"/>
    <property type="match status" value="1"/>
</dbReference>
<evidence type="ECO:0000256" key="1">
    <source>
        <dbReference type="PROSITE-ProRule" id="PRU00047"/>
    </source>
</evidence>
<comment type="caution">
    <text evidence="4">The sequence shown here is derived from an EMBL/GenBank/DDBJ whole genome shotgun (WGS) entry which is preliminary data.</text>
</comment>
<dbReference type="InterPro" id="IPR001878">
    <property type="entry name" value="Znf_CCHC"/>
</dbReference>
<dbReference type="EMBL" id="ANJA01002909">
    <property type="protein sequence ID" value="ETO67283.1"/>
    <property type="molecule type" value="Genomic_DNA"/>
</dbReference>
<sequence>MEVDHVNVQDVSREECRKRRLCFRCKRAGHRMSDCRVKLPHRKNERLHKSNTRSINAVQINQPTVADVQGGEPLSFRNYS</sequence>
<dbReference type="AlphaFoldDB" id="A0A080ZKX2"/>
<feature type="domain" description="CCHC-type" evidence="3">
    <location>
        <begin position="22"/>
        <end position="36"/>
    </location>
</feature>
<dbReference type="Proteomes" id="UP000028582">
    <property type="component" value="Unassembled WGS sequence"/>
</dbReference>
<keyword evidence="1" id="KW-0479">Metal-binding</keyword>
<accession>A0A080ZKX2</accession>
<dbReference type="GO" id="GO:0003676">
    <property type="term" value="F:nucleic acid binding"/>
    <property type="evidence" value="ECO:0007669"/>
    <property type="project" value="InterPro"/>
</dbReference>
<dbReference type="InterPro" id="IPR036875">
    <property type="entry name" value="Znf_CCHC_sf"/>
</dbReference>
<keyword evidence="1" id="KW-0862">Zinc</keyword>
<feature type="compositionally biased region" description="Polar residues" evidence="2">
    <location>
        <begin position="52"/>
        <end position="64"/>
    </location>
</feature>
<dbReference type="Pfam" id="PF00098">
    <property type="entry name" value="zf-CCHC"/>
    <property type="match status" value="1"/>
</dbReference>
<evidence type="ECO:0000259" key="3">
    <source>
        <dbReference type="PROSITE" id="PS50158"/>
    </source>
</evidence>
<gene>
    <name evidence="4" type="ORF">F444_15756</name>
</gene>
<organism evidence="4 5">
    <name type="scientific">Phytophthora nicotianae P1976</name>
    <dbReference type="NCBI Taxonomy" id="1317066"/>
    <lineage>
        <taxon>Eukaryota</taxon>
        <taxon>Sar</taxon>
        <taxon>Stramenopiles</taxon>
        <taxon>Oomycota</taxon>
        <taxon>Peronosporomycetes</taxon>
        <taxon>Peronosporales</taxon>
        <taxon>Peronosporaceae</taxon>
        <taxon>Phytophthora</taxon>
    </lineage>
</organism>
<evidence type="ECO:0000313" key="5">
    <source>
        <dbReference type="Proteomes" id="UP000028582"/>
    </source>
</evidence>